<dbReference type="PANTHER" id="PTHR47429">
    <property type="entry name" value="PROTEIN TWIN LOV 1"/>
    <property type="match status" value="1"/>
</dbReference>
<feature type="compositionally biased region" description="Polar residues" evidence="4">
    <location>
        <begin position="13"/>
        <end position="24"/>
    </location>
</feature>
<evidence type="ECO:0000256" key="2">
    <source>
        <dbReference type="ARBA" id="ARBA00022643"/>
    </source>
</evidence>
<dbReference type="InParanoid" id="A0A2J6SWU0"/>
<keyword evidence="6" id="KW-1185">Reference proteome</keyword>
<dbReference type="GO" id="GO:0005634">
    <property type="term" value="C:nucleus"/>
    <property type="evidence" value="ECO:0007669"/>
    <property type="project" value="TreeGrafter"/>
</dbReference>
<protein>
    <submittedName>
        <fullName evidence="5">Uncharacterized protein</fullName>
    </submittedName>
</protein>
<sequence>METRGKGLVEAAPSTSGTAPEQNDPNQQSPIPQEPEPQLSRSGAEGYDLGPAPFKTKPDSTSSEGLFGLLYSEGNLNTLTNDPRLLAQSTSFLTKHRTVTLSIIKAVNYANAVAPSLQSKNASPAAELSPSFKPSSESIFQNLLDETLPAWITYFLTKTRIFCPTSEVISTSTSLIQDLVKGFSEVFSLTDPTKSDNPIIFASPEFYSLANCPKEKALMTDIESVTRLKSAIEKEEENSKALMNYTKDGKSFVKLLLLAPLGDGKGKASRGEERVEVFERFLVRRKMQARDDGKDGKVEALETLRELSAAFDLEECAVLRSGSSHSSVSAVGENEKSVNRQRRIIANEQGSGEDDDSEVEAETEQGTERRKLAVDEKSGRLSGLYNTYILVRPYCSLRMIFVSQAARNLGKFQQRYFLAHATAPP</sequence>
<organism evidence="5 6">
    <name type="scientific">Hyaloscypha bicolor E</name>
    <dbReference type="NCBI Taxonomy" id="1095630"/>
    <lineage>
        <taxon>Eukaryota</taxon>
        <taxon>Fungi</taxon>
        <taxon>Dikarya</taxon>
        <taxon>Ascomycota</taxon>
        <taxon>Pezizomycotina</taxon>
        <taxon>Leotiomycetes</taxon>
        <taxon>Helotiales</taxon>
        <taxon>Hyaloscyphaceae</taxon>
        <taxon>Hyaloscypha</taxon>
        <taxon>Hyaloscypha bicolor</taxon>
    </lineage>
</organism>
<feature type="compositionally biased region" description="Acidic residues" evidence="4">
    <location>
        <begin position="351"/>
        <end position="365"/>
    </location>
</feature>
<dbReference type="Gene3D" id="3.30.450.20">
    <property type="entry name" value="PAS domain"/>
    <property type="match status" value="1"/>
</dbReference>
<keyword evidence="3" id="KW-0157">Chromophore</keyword>
<proteinExistence type="predicted"/>
<gene>
    <name evidence="5" type="ORF">K444DRAFT_634083</name>
</gene>
<dbReference type="AlphaFoldDB" id="A0A2J6SWU0"/>
<dbReference type="GeneID" id="36591778"/>
<dbReference type="Proteomes" id="UP000235371">
    <property type="component" value="Unassembled WGS sequence"/>
</dbReference>
<keyword evidence="1" id="KW-0285">Flavoprotein</keyword>
<feature type="region of interest" description="Disordered" evidence="4">
    <location>
        <begin position="347"/>
        <end position="370"/>
    </location>
</feature>
<evidence type="ECO:0000256" key="1">
    <source>
        <dbReference type="ARBA" id="ARBA00022630"/>
    </source>
</evidence>
<dbReference type="RefSeq" id="XP_024732146.1">
    <property type="nucleotide sequence ID" value="XM_024883701.1"/>
</dbReference>
<dbReference type="OrthoDB" id="447251at2759"/>
<name>A0A2J6SWU0_9HELO</name>
<evidence type="ECO:0000256" key="4">
    <source>
        <dbReference type="SAM" id="MobiDB-lite"/>
    </source>
</evidence>
<dbReference type="PANTHER" id="PTHR47429:SF2">
    <property type="entry name" value="PROTEIN TWIN LOV 1"/>
    <property type="match status" value="1"/>
</dbReference>
<evidence type="ECO:0000313" key="6">
    <source>
        <dbReference type="Proteomes" id="UP000235371"/>
    </source>
</evidence>
<accession>A0A2J6SWU0</accession>
<evidence type="ECO:0000313" key="5">
    <source>
        <dbReference type="EMBL" id="PMD55242.1"/>
    </source>
</evidence>
<evidence type="ECO:0000256" key="3">
    <source>
        <dbReference type="ARBA" id="ARBA00022991"/>
    </source>
</evidence>
<reference evidence="5 6" key="1">
    <citation type="submission" date="2016-04" db="EMBL/GenBank/DDBJ databases">
        <title>A degradative enzymes factory behind the ericoid mycorrhizal symbiosis.</title>
        <authorList>
            <consortium name="DOE Joint Genome Institute"/>
            <person name="Martino E."/>
            <person name="Morin E."/>
            <person name="Grelet G."/>
            <person name="Kuo A."/>
            <person name="Kohler A."/>
            <person name="Daghino S."/>
            <person name="Barry K."/>
            <person name="Choi C."/>
            <person name="Cichocki N."/>
            <person name="Clum A."/>
            <person name="Copeland A."/>
            <person name="Hainaut M."/>
            <person name="Haridas S."/>
            <person name="Labutti K."/>
            <person name="Lindquist E."/>
            <person name="Lipzen A."/>
            <person name="Khouja H.-R."/>
            <person name="Murat C."/>
            <person name="Ohm R."/>
            <person name="Olson A."/>
            <person name="Spatafora J."/>
            <person name="Veneault-Fourrey C."/>
            <person name="Henrissat B."/>
            <person name="Grigoriev I."/>
            <person name="Martin F."/>
            <person name="Perotto S."/>
        </authorList>
    </citation>
    <scope>NUCLEOTIDE SEQUENCE [LARGE SCALE GENOMIC DNA]</scope>
    <source>
        <strain evidence="5 6">E</strain>
    </source>
</reference>
<dbReference type="STRING" id="1095630.A0A2J6SWU0"/>
<feature type="region of interest" description="Disordered" evidence="4">
    <location>
        <begin position="1"/>
        <end position="60"/>
    </location>
</feature>
<keyword evidence="2" id="KW-0288">FMN</keyword>
<dbReference type="EMBL" id="KZ613856">
    <property type="protein sequence ID" value="PMD55242.1"/>
    <property type="molecule type" value="Genomic_DNA"/>
</dbReference>